<evidence type="ECO:0000313" key="3">
    <source>
        <dbReference type="EMBL" id="MBI5248194.1"/>
    </source>
</evidence>
<evidence type="ECO:0000259" key="2">
    <source>
        <dbReference type="Pfam" id="PF13369"/>
    </source>
</evidence>
<dbReference type="Pfam" id="PF13371">
    <property type="entry name" value="TPR_9"/>
    <property type="match status" value="1"/>
</dbReference>
<dbReference type="EMBL" id="JACRDE010000050">
    <property type="protein sequence ID" value="MBI5248194.1"/>
    <property type="molecule type" value="Genomic_DNA"/>
</dbReference>
<dbReference type="Proteomes" id="UP000807825">
    <property type="component" value="Unassembled WGS sequence"/>
</dbReference>
<reference evidence="3" key="1">
    <citation type="submission" date="2020-07" db="EMBL/GenBank/DDBJ databases">
        <title>Huge and variable diversity of episymbiotic CPR bacteria and DPANN archaea in groundwater ecosystems.</title>
        <authorList>
            <person name="He C.Y."/>
            <person name="Keren R."/>
            <person name="Whittaker M."/>
            <person name="Farag I.F."/>
            <person name="Doudna J."/>
            <person name="Cate J.H.D."/>
            <person name="Banfield J.F."/>
        </authorList>
    </citation>
    <scope>NUCLEOTIDE SEQUENCE</scope>
    <source>
        <strain evidence="3">NC_groundwater_1664_Pr3_B-0.1um_52_9</strain>
    </source>
</reference>
<evidence type="ECO:0000256" key="1">
    <source>
        <dbReference type="ARBA" id="ARBA00007100"/>
    </source>
</evidence>
<dbReference type="AlphaFoldDB" id="A0A9D6UYD5"/>
<accession>A0A9D6UYD5</accession>
<dbReference type="PANTHER" id="PTHR31350">
    <property type="entry name" value="SI:DKEY-261L7.2"/>
    <property type="match status" value="1"/>
</dbReference>
<dbReference type="Pfam" id="PF13369">
    <property type="entry name" value="Transglut_core2"/>
    <property type="match status" value="1"/>
</dbReference>
<feature type="domain" description="Protein SirB1 N-terminal" evidence="2">
    <location>
        <begin position="50"/>
        <end position="202"/>
    </location>
</feature>
<dbReference type="InterPro" id="IPR032698">
    <property type="entry name" value="SirB1_N"/>
</dbReference>
<comment type="similarity">
    <text evidence="1">Belongs to the UPF0162 family.</text>
</comment>
<name>A0A9D6UYD5_9BACT</name>
<sequence>MESYERMMEQDSELTNEILALAAQPDHKIELAQAALTIARLEYPNLDVSAYLERLDGLAAKLKSRIGETATAEREIDEMNRLLFQEEGFRGNSSGYYDPRNSFLNQVLDRKLGIPITLSIVYIGVGRRAGLPLYGIGFPGHFLTGLLKDKGRIVIDTFNKGRILSEDDCRTMFQIQYGGTHTFTQRFLDPAWPRQILVRLLRNLKSIYWRQSQEAMALQTIEWILILDPISALEVKQRGLIREATGDIHGAITDLQKYLTLTGSADDRETVEDKIEQLKKTEVMVH</sequence>
<gene>
    <name evidence="3" type="ORF">HY912_01755</name>
</gene>
<organism evidence="3 4">
    <name type="scientific">Desulfomonile tiedjei</name>
    <dbReference type="NCBI Taxonomy" id="2358"/>
    <lineage>
        <taxon>Bacteria</taxon>
        <taxon>Pseudomonadati</taxon>
        <taxon>Thermodesulfobacteriota</taxon>
        <taxon>Desulfomonilia</taxon>
        <taxon>Desulfomonilales</taxon>
        <taxon>Desulfomonilaceae</taxon>
        <taxon>Desulfomonile</taxon>
    </lineage>
</organism>
<protein>
    <submittedName>
        <fullName evidence="3">Tetratricopeptide repeat protein</fullName>
    </submittedName>
</protein>
<comment type="caution">
    <text evidence="3">The sequence shown here is derived from an EMBL/GenBank/DDBJ whole genome shotgun (WGS) entry which is preliminary data.</text>
</comment>
<dbReference type="Gene3D" id="1.25.40.10">
    <property type="entry name" value="Tetratricopeptide repeat domain"/>
    <property type="match status" value="1"/>
</dbReference>
<proteinExistence type="inferred from homology"/>
<dbReference type="PANTHER" id="PTHR31350:SF21">
    <property type="entry name" value="F-BOX ONLY PROTEIN 21"/>
    <property type="match status" value="1"/>
</dbReference>
<evidence type="ECO:0000313" key="4">
    <source>
        <dbReference type="Proteomes" id="UP000807825"/>
    </source>
</evidence>
<dbReference type="InterPro" id="IPR011990">
    <property type="entry name" value="TPR-like_helical_dom_sf"/>
</dbReference>